<proteinExistence type="predicted"/>
<dbReference type="AlphaFoldDB" id="A0A5N5J483"/>
<reference evidence="3" key="1">
    <citation type="journal article" date="2019" name="Gigascience">
        <title>De novo genome assembly of the endangered Acer yangbiense, a plant species with extremely small populations endemic to Yunnan Province, China.</title>
        <authorList>
            <person name="Yang J."/>
            <person name="Wariss H.M."/>
            <person name="Tao L."/>
            <person name="Zhang R."/>
            <person name="Yun Q."/>
            <person name="Hollingsworth P."/>
            <person name="Dao Z."/>
            <person name="Luo G."/>
            <person name="Guo H."/>
            <person name="Ma Y."/>
            <person name="Sun W."/>
        </authorList>
    </citation>
    <scope>NUCLEOTIDE SEQUENCE [LARGE SCALE GENOMIC DNA]</scope>
    <source>
        <strain evidence="3">cv. br00</strain>
    </source>
</reference>
<dbReference type="Proteomes" id="UP000326939">
    <property type="component" value="Chromosome 18"/>
</dbReference>
<evidence type="ECO:0000313" key="3">
    <source>
        <dbReference type="Proteomes" id="UP000326939"/>
    </source>
</evidence>
<evidence type="ECO:0000256" key="1">
    <source>
        <dbReference type="SAM" id="MobiDB-lite"/>
    </source>
</evidence>
<keyword evidence="3" id="KW-1185">Reference proteome</keyword>
<organism evidence="2 3">
    <name type="scientific">Salix brachista</name>
    <dbReference type="NCBI Taxonomy" id="2182728"/>
    <lineage>
        <taxon>Eukaryota</taxon>
        <taxon>Viridiplantae</taxon>
        <taxon>Streptophyta</taxon>
        <taxon>Embryophyta</taxon>
        <taxon>Tracheophyta</taxon>
        <taxon>Spermatophyta</taxon>
        <taxon>Magnoliopsida</taxon>
        <taxon>eudicotyledons</taxon>
        <taxon>Gunneridae</taxon>
        <taxon>Pentapetalae</taxon>
        <taxon>rosids</taxon>
        <taxon>fabids</taxon>
        <taxon>Malpighiales</taxon>
        <taxon>Salicaceae</taxon>
        <taxon>Saliceae</taxon>
        <taxon>Salix</taxon>
    </lineage>
</organism>
<evidence type="ECO:0000313" key="2">
    <source>
        <dbReference type="EMBL" id="KAB5513999.1"/>
    </source>
</evidence>
<accession>A0A5N5J483</accession>
<comment type="caution">
    <text evidence="2">The sequence shown here is derived from an EMBL/GenBank/DDBJ whole genome shotgun (WGS) entry which is preliminary data.</text>
</comment>
<feature type="region of interest" description="Disordered" evidence="1">
    <location>
        <begin position="1"/>
        <end position="31"/>
    </location>
</feature>
<gene>
    <name evidence="2" type="ORF">DKX38_027905</name>
</gene>
<name>A0A5N5J483_9ROSI</name>
<protein>
    <submittedName>
        <fullName evidence="2">Uncharacterized protein</fullName>
    </submittedName>
</protein>
<sequence>MGAEKKGETCREEGRDERRAEKKGEAKDLRRNDTVQTRLRLSPPLLFLVLAVHPNLPFSGMAMAMKRQRVLMAISSSSASILFGIPSQRSLTEMGRMIEIMCTRGYTITINDSFSKLFTIIMFDAKGRRQQTLAWVIVLTRLFQAGKLTSIRRLLFLHCSDIVEMASYAPLLMNCNDRSTAVLRIIGCENSSEFNGATLFDAKLQTNSSTLVSSAITRQNSNGETYPKLKVVFQQLVSPLVEQFDRTDPWSRKTAQETFTYPPKDLGDEDSEALLACADEVHKILPHKSLGNSSSRRFGADSKIEARRN</sequence>
<dbReference type="EMBL" id="VDCV01000018">
    <property type="protein sequence ID" value="KAB5513999.1"/>
    <property type="molecule type" value="Genomic_DNA"/>
</dbReference>